<sequence length="217" mass="24764">MATVLQRIKDKRLTAAQERETRVVFELVTEGSEVMTVKQLKLCLRALGFSIAKGEAQTLVYEFDFTDTNTIGFADFQKIFLSKLSTIVIRVRHRHWRLANATDLSRHSGFNQRNIVQQFRDNMVNAFSLMCYCRAMSNETADKISLCQLSSALHATDIFEIVDRQDEGDKLIDGNVLRHQMALQHYADEDIEAVQGFLDSTAELRISKDVLAAFLRI</sequence>
<dbReference type="EMBL" id="LNFO01003410">
    <property type="protein sequence ID" value="KUF82992.1"/>
    <property type="molecule type" value="Genomic_DNA"/>
</dbReference>
<dbReference type="OrthoDB" id="122038at2759"/>
<comment type="caution">
    <text evidence="1">The sequence shown here is derived from an EMBL/GenBank/DDBJ whole genome shotgun (WGS) entry which is preliminary data.</text>
</comment>
<dbReference type="STRING" id="4790.A0A0W8CFU8"/>
<protein>
    <submittedName>
        <fullName evidence="1">Caltractin</fullName>
    </submittedName>
</protein>
<dbReference type="InterPro" id="IPR011992">
    <property type="entry name" value="EF-hand-dom_pair"/>
</dbReference>
<evidence type="ECO:0000313" key="2">
    <source>
        <dbReference type="Proteomes" id="UP000052943"/>
    </source>
</evidence>
<dbReference type="Gene3D" id="1.10.238.10">
    <property type="entry name" value="EF-hand"/>
    <property type="match status" value="1"/>
</dbReference>
<dbReference type="Proteomes" id="UP000052943">
    <property type="component" value="Unassembled WGS sequence"/>
</dbReference>
<dbReference type="SUPFAM" id="SSF47473">
    <property type="entry name" value="EF-hand"/>
    <property type="match status" value="1"/>
</dbReference>
<organism evidence="1 2">
    <name type="scientific">Phytophthora nicotianae</name>
    <name type="common">Potato buckeye rot agent</name>
    <name type="synonym">Phytophthora parasitica</name>
    <dbReference type="NCBI Taxonomy" id="4792"/>
    <lineage>
        <taxon>Eukaryota</taxon>
        <taxon>Sar</taxon>
        <taxon>Stramenopiles</taxon>
        <taxon>Oomycota</taxon>
        <taxon>Peronosporomycetes</taxon>
        <taxon>Peronosporales</taxon>
        <taxon>Peronosporaceae</taxon>
        <taxon>Phytophthora</taxon>
    </lineage>
</organism>
<proteinExistence type="predicted"/>
<dbReference type="AlphaFoldDB" id="A0A0W8CFU8"/>
<accession>A0A0W8CFU8</accession>
<name>A0A0W8CFU8_PHYNI</name>
<reference evidence="1 2" key="1">
    <citation type="submission" date="2015-11" db="EMBL/GenBank/DDBJ databases">
        <title>Genomes and virulence difference between two physiological races of Phytophthora nicotianae.</title>
        <authorList>
            <person name="Liu H."/>
            <person name="Ma X."/>
            <person name="Yu H."/>
            <person name="Fang D."/>
            <person name="Li Y."/>
            <person name="Wang X."/>
            <person name="Wang W."/>
            <person name="Dong Y."/>
            <person name="Xiao B."/>
        </authorList>
    </citation>
    <scope>NUCLEOTIDE SEQUENCE [LARGE SCALE GENOMIC DNA]</scope>
    <source>
        <strain evidence="2">race 0</strain>
    </source>
</reference>
<evidence type="ECO:0000313" key="1">
    <source>
        <dbReference type="EMBL" id="KUF82992.1"/>
    </source>
</evidence>
<gene>
    <name evidence="1" type="ORF">AM587_10007697</name>
</gene>